<name>A0A4V1P490_9BRAD</name>
<keyword evidence="1" id="KW-0812">Transmembrane</keyword>
<evidence type="ECO:0000313" key="2">
    <source>
        <dbReference type="EMBL" id="RXT36762.1"/>
    </source>
</evidence>
<accession>A0A4V1P490</accession>
<keyword evidence="1" id="KW-0472">Membrane</keyword>
<proteinExistence type="predicted"/>
<organism evidence="2 3">
    <name type="scientific">Bradyrhizobium betae</name>
    <dbReference type="NCBI Taxonomy" id="244734"/>
    <lineage>
        <taxon>Bacteria</taxon>
        <taxon>Pseudomonadati</taxon>
        <taxon>Pseudomonadota</taxon>
        <taxon>Alphaproteobacteria</taxon>
        <taxon>Hyphomicrobiales</taxon>
        <taxon>Nitrobacteraceae</taxon>
        <taxon>Bradyrhizobium</taxon>
    </lineage>
</organism>
<protein>
    <submittedName>
        <fullName evidence="2">Uncharacterized protein</fullName>
    </submittedName>
</protein>
<dbReference type="AlphaFoldDB" id="A0A4V1P490"/>
<comment type="caution">
    <text evidence="2">The sequence shown here is derived from an EMBL/GenBank/DDBJ whole genome shotgun (WGS) entry which is preliminary data.</text>
</comment>
<keyword evidence="1" id="KW-1133">Transmembrane helix</keyword>
<sequence length="167" mass="18617">MLQSQGTLDQPLPTGTTRTTNHVRMAIAGILVAVVVTALLLGPYRKFVINEWRERALSGLPILFVPDCPSTSPDFKCGDTYTITFRKAGDGTWCQQVRHNDGEPAETCGVAPDATDSSRVWRHFTLGNIQLDYSWRGRPLHRGVGYVGWLMTPEDYAARQSRKLAVR</sequence>
<feature type="transmembrane region" description="Helical" evidence="1">
    <location>
        <begin position="25"/>
        <end position="44"/>
    </location>
</feature>
<dbReference type="RefSeq" id="WP_129274910.1">
    <property type="nucleotide sequence ID" value="NZ_MZXW01000050.1"/>
</dbReference>
<dbReference type="EMBL" id="MZXW01000050">
    <property type="protein sequence ID" value="RXT36762.1"/>
    <property type="molecule type" value="Genomic_DNA"/>
</dbReference>
<evidence type="ECO:0000313" key="3">
    <source>
        <dbReference type="Proteomes" id="UP000290819"/>
    </source>
</evidence>
<reference evidence="2 3" key="1">
    <citation type="submission" date="2017-03" db="EMBL/GenBank/DDBJ databases">
        <authorList>
            <person name="Safronova V.I."/>
            <person name="Sazanova A.L."/>
            <person name="Chirak E.R."/>
        </authorList>
    </citation>
    <scope>NUCLEOTIDE SEQUENCE [LARGE SCALE GENOMIC DNA]</scope>
    <source>
        <strain evidence="2 3">Opo-243</strain>
    </source>
</reference>
<dbReference type="Proteomes" id="UP000290819">
    <property type="component" value="Unassembled WGS sequence"/>
</dbReference>
<keyword evidence="3" id="KW-1185">Reference proteome</keyword>
<evidence type="ECO:0000256" key="1">
    <source>
        <dbReference type="SAM" id="Phobius"/>
    </source>
</evidence>
<gene>
    <name evidence="2" type="ORF">B5V03_34630</name>
</gene>